<accession>A0ABD5QR63</accession>
<dbReference type="Proteomes" id="UP001596145">
    <property type="component" value="Unassembled WGS sequence"/>
</dbReference>
<dbReference type="SUPFAM" id="SSF52402">
    <property type="entry name" value="Adenine nucleotide alpha hydrolases-like"/>
    <property type="match status" value="1"/>
</dbReference>
<name>A0ABD5QR63_9EURY</name>
<proteinExistence type="inferred from homology"/>
<dbReference type="AlphaFoldDB" id="A0ABD5QR63"/>
<dbReference type="RefSeq" id="WP_122106204.1">
    <property type="nucleotide sequence ID" value="NZ_JBHSKV010000010.1"/>
</dbReference>
<dbReference type="InterPro" id="IPR006016">
    <property type="entry name" value="UspA"/>
</dbReference>
<evidence type="ECO:0000259" key="2">
    <source>
        <dbReference type="Pfam" id="PF00582"/>
    </source>
</evidence>
<dbReference type="PANTHER" id="PTHR46268">
    <property type="entry name" value="STRESS RESPONSE PROTEIN NHAX"/>
    <property type="match status" value="1"/>
</dbReference>
<dbReference type="InterPro" id="IPR006015">
    <property type="entry name" value="Universal_stress_UspA"/>
</dbReference>
<dbReference type="CDD" id="cd00293">
    <property type="entry name" value="USP-like"/>
    <property type="match status" value="1"/>
</dbReference>
<gene>
    <name evidence="3" type="ORF">ACFPJA_08075</name>
</gene>
<dbReference type="PANTHER" id="PTHR46268:SF6">
    <property type="entry name" value="UNIVERSAL STRESS PROTEIN UP12"/>
    <property type="match status" value="1"/>
</dbReference>
<dbReference type="PRINTS" id="PR01438">
    <property type="entry name" value="UNVRSLSTRESS"/>
</dbReference>
<dbReference type="InterPro" id="IPR014729">
    <property type="entry name" value="Rossmann-like_a/b/a_fold"/>
</dbReference>
<keyword evidence="4" id="KW-1185">Reference proteome</keyword>
<organism evidence="3 4">
    <name type="scientific">Halorubrum glutamatedens</name>
    <dbReference type="NCBI Taxonomy" id="2707018"/>
    <lineage>
        <taxon>Archaea</taxon>
        <taxon>Methanobacteriati</taxon>
        <taxon>Methanobacteriota</taxon>
        <taxon>Stenosarchaea group</taxon>
        <taxon>Halobacteria</taxon>
        <taxon>Halobacteriales</taxon>
        <taxon>Haloferacaceae</taxon>
        <taxon>Halorubrum</taxon>
    </lineage>
</organism>
<feature type="domain" description="UspA" evidence="2">
    <location>
        <begin position="3"/>
        <end position="141"/>
    </location>
</feature>
<sequence length="143" mass="15183">MYRVLVAIDTEMEAPERIAEAVTSLPAAGSNVEVTLLNVFEEFSVTGPESGTVDSDEVYDPDDLPEAVNTARRRLADAGVSVTTVRRHGDTTDEILAEADEIDADLVVIGGRKRSPVGKAVFGSVAQSVLLGTDRAVMHVKTA</sequence>
<dbReference type="Pfam" id="PF00582">
    <property type="entry name" value="Usp"/>
    <property type="match status" value="1"/>
</dbReference>
<dbReference type="EMBL" id="JBHSKV010000010">
    <property type="protein sequence ID" value="MFC5134677.1"/>
    <property type="molecule type" value="Genomic_DNA"/>
</dbReference>
<protein>
    <submittedName>
        <fullName evidence="3">Universal stress protein</fullName>
    </submittedName>
</protein>
<dbReference type="Gene3D" id="3.40.50.620">
    <property type="entry name" value="HUPs"/>
    <property type="match status" value="1"/>
</dbReference>
<reference evidence="3 4" key="1">
    <citation type="journal article" date="2019" name="Int. J. Syst. Evol. Microbiol.">
        <title>The Global Catalogue of Microorganisms (GCM) 10K type strain sequencing project: providing services to taxonomists for standard genome sequencing and annotation.</title>
        <authorList>
            <consortium name="The Broad Institute Genomics Platform"/>
            <consortium name="The Broad Institute Genome Sequencing Center for Infectious Disease"/>
            <person name="Wu L."/>
            <person name="Ma J."/>
        </authorList>
    </citation>
    <scope>NUCLEOTIDE SEQUENCE [LARGE SCALE GENOMIC DNA]</scope>
    <source>
        <strain evidence="3 4">CGMCC 1.16026</strain>
    </source>
</reference>
<comment type="similarity">
    <text evidence="1">Belongs to the universal stress protein A family.</text>
</comment>
<evidence type="ECO:0000313" key="4">
    <source>
        <dbReference type="Proteomes" id="UP001596145"/>
    </source>
</evidence>
<evidence type="ECO:0000256" key="1">
    <source>
        <dbReference type="ARBA" id="ARBA00008791"/>
    </source>
</evidence>
<evidence type="ECO:0000313" key="3">
    <source>
        <dbReference type="EMBL" id="MFC5134677.1"/>
    </source>
</evidence>
<comment type="caution">
    <text evidence="3">The sequence shown here is derived from an EMBL/GenBank/DDBJ whole genome shotgun (WGS) entry which is preliminary data.</text>
</comment>